<comment type="caution">
    <text evidence="2">The sequence shown here is derived from an EMBL/GenBank/DDBJ whole genome shotgun (WGS) entry which is preliminary data.</text>
</comment>
<organism evidence="2 3">
    <name type="scientific">Lapidilactobacillus achengensis</name>
    <dbReference type="NCBI Taxonomy" id="2486000"/>
    <lineage>
        <taxon>Bacteria</taxon>
        <taxon>Bacillati</taxon>
        <taxon>Bacillota</taxon>
        <taxon>Bacilli</taxon>
        <taxon>Lactobacillales</taxon>
        <taxon>Lactobacillaceae</taxon>
        <taxon>Lapidilactobacillus</taxon>
    </lineage>
</organism>
<dbReference type="InterPro" id="IPR051534">
    <property type="entry name" value="CBASS_pafABC_assoc_protein"/>
</dbReference>
<dbReference type="PANTHER" id="PTHR34580:SF1">
    <property type="entry name" value="PROTEIN PAFC"/>
    <property type="match status" value="1"/>
</dbReference>
<dbReference type="EMBL" id="JBHSSM010000019">
    <property type="protein sequence ID" value="MFC6315707.1"/>
    <property type="molecule type" value="Genomic_DNA"/>
</dbReference>
<dbReference type="InterPro" id="IPR026881">
    <property type="entry name" value="WYL_dom"/>
</dbReference>
<dbReference type="Gene3D" id="1.10.10.10">
    <property type="entry name" value="Winged helix-like DNA-binding domain superfamily/Winged helix DNA-binding domain"/>
    <property type="match status" value="1"/>
</dbReference>
<gene>
    <name evidence="2" type="ORF">ACFQHW_09045</name>
</gene>
<dbReference type="RefSeq" id="WP_125600565.1">
    <property type="nucleotide sequence ID" value="NZ_JBHSSM010000019.1"/>
</dbReference>
<protein>
    <submittedName>
        <fullName evidence="2">Helix-turn-helix transcriptional regulator</fullName>
    </submittedName>
</protein>
<reference evidence="3" key="1">
    <citation type="journal article" date="2019" name="Int. J. Syst. Evol. Microbiol.">
        <title>The Global Catalogue of Microorganisms (GCM) 10K type strain sequencing project: providing services to taxonomists for standard genome sequencing and annotation.</title>
        <authorList>
            <consortium name="The Broad Institute Genomics Platform"/>
            <consortium name="The Broad Institute Genome Sequencing Center for Infectious Disease"/>
            <person name="Wu L."/>
            <person name="Ma J."/>
        </authorList>
    </citation>
    <scope>NUCLEOTIDE SEQUENCE [LARGE SCALE GENOMIC DNA]</scope>
    <source>
        <strain evidence="3">CCM 8897</strain>
    </source>
</reference>
<proteinExistence type="predicted"/>
<dbReference type="InterPro" id="IPR036388">
    <property type="entry name" value="WH-like_DNA-bd_sf"/>
</dbReference>
<evidence type="ECO:0000313" key="3">
    <source>
        <dbReference type="Proteomes" id="UP001596310"/>
    </source>
</evidence>
<accession>A0ABW1UP14</accession>
<evidence type="ECO:0000259" key="1">
    <source>
        <dbReference type="Pfam" id="PF13280"/>
    </source>
</evidence>
<feature type="domain" description="WYL" evidence="1">
    <location>
        <begin position="147"/>
        <end position="206"/>
    </location>
</feature>
<dbReference type="PROSITE" id="PS52050">
    <property type="entry name" value="WYL"/>
    <property type="match status" value="1"/>
</dbReference>
<sequence length="329" mass="38458">MNSGYRQAYILIHLLRGEHLTKLALADHFHVTTRSIQRDVSQLNDLFTDEYYHQRIAYDAKKHGYYLVSNKTALDQRQILLLIKILLASRALDEPELKQIIQGLQAIMGPDQARKLDPIIHNEIVNYQPLKHHRKLINSIWDFSNFILHQQTIQISYETRHQKQSLYTIKPEAIFFSEFYFYIISYDFKSKQEPFFRSDRIANYEVIPAVEKKPPANRFLEGELRKHIQFMYTGPLEEITFEFWGIEEAALDRLPTAEVIARHPERHSVTIRAKVMGNGVRMWLLSQGNMLKVLAPPSLVAEMKLIPQEMVDLYGGKLGDDAEQPHFKI</sequence>
<dbReference type="Proteomes" id="UP001596310">
    <property type="component" value="Unassembled WGS sequence"/>
</dbReference>
<keyword evidence="3" id="KW-1185">Reference proteome</keyword>
<name>A0ABW1UP14_9LACO</name>
<dbReference type="PANTHER" id="PTHR34580">
    <property type="match status" value="1"/>
</dbReference>
<dbReference type="Pfam" id="PF13280">
    <property type="entry name" value="WYL"/>
    <property type="match status" value="1"/>
</dbReference>
<evidence type="ECO:0000313" key="2">
    <source>
        <dbReference type="EMBL" id="MFC6315707.1"/>
    </source>
</evidence>